<dbReference type="InterPro" id="IPR045336">
    <property type="entry name" value="MmgE_PrpD_N"/>
</dbReference>
<gene>
    <name evidence="4" type="ORF">MBCUR_12370</name>
</gene>
<sequence length="476" mass="53939">MIIKKLSEHIINLKYENIPEEVVYNIKMLFLDYLGVTFRGINEKTCKIAIKTIKEIYPIEYKSLFDFDEKNQKNNPILPNGKKYPLLAGFINGIAAHNLDFDDGHSLAQLHPGSIVFSTALALGEMKNIRGKKFIEAVVAGYETAIILGKTANPQHRNQGFHSSGTIGSFASAATSSKILNLNLNQTINSLALSGTITGGLLESDHKGTMGKSLHIANGITNGIKSSFLGKNGFTGTETIFDGDEGFLKSMSIKKYEKINSNEFKEFKNYLKKEFEKYHINEVYIKKYPVCGHLHSSIDSMLFLRKNLLKDNDFSLEGIENISKINVETYKIASQHNNYNPKNKEDLRQSLAYSIAIGLLDGDLNINNLNIITKTIEKSNILEKILRIITIKENNSLEKMYPKSRPSKMSIEFKNGKKIEKLTQNRLFDSSNSLKKEDILNKFKSLNHKYNTDKLNEVKNIENYRINDLMDIINKY</sequence>
<reference evidence="4 5" key="1">
    <citation type="submission" date="2016-04" db="EMBL/GenBank/DDBJ databases">
        <title>Genome sequence of Methanobrevibacter curvatus DSM 11111.</title>
        <authorList>
            <person name="Poehlein A."/>
            <person name="Seedorf H."/>
            <person name="Daniel R."/>
        </authorList>
    </citation>
    <scope>NUCLEOTIDE SEQUENCE [LARGE SCALE GENOMIC DNA]</scope>
    <source>
        <strain evidence="4 5">DSM 11111</strain>
    </source>
</reference>
<dbReference type="PANTHER" id="PTHR16943:SF8">
    <property type="entry name" value="2-METHYLCITRATE DEHYDRATASE"/>
    <property type="match status" value="1"/>
</dbReference>
<dbReference type="Pfam" id="PF19305">
    <property type="entry name" value="MmgE_PrpD_C"/>
    <property type="match status" value="1"/>
</dbReference>
<dbReference type="EMBL" id="LWMV01000177">
    <property type="protein sequence ID" value="KZX11972.1"/>
    <property type="molecule type" value="Genomic_DNA"/>
</dbReference>
<feature type="domain" description="MmgE/PrpD C-terminal" evidence="3">
    <location>
        <begin position="288"/>
        <end position="457"/>
    </location>
</feature>
<feature type="domain" description="MmgE/PrpD N-terminal" evidence="2">
    <location>
        <begin position="5"/>
        <end position="254"/>
    </location>
</feature>
<evidence type="ECO:0000313" key="5">
    <source>
        <dbReference type="Proteomes" id="UP000077245"/>
    </source>
</evidence>
<dbReference type="OrthoDB" id="43639at2157"/>
<dbReference type="InterPro" id="IPR036148">
    <property type="entry name" value="MmgE/PrpD_sf"/>
</dbReference>
<dbReference type="RefSeq" id="WP_067091635.1">
    <property type="nucleotide sequence ID" value="NZ_LWMV01000177.1"/>
</dbReference>
<dbReference type="PANTHER" id="PTHR16943">
    <property type="entry name" value="2-METHYLCITRATE DEHYDRATASE-RELATED"/>
    <property type="match status" value="1"/>
</dbReference>
<evidence type="ECO:0000256" key="1">
    <source>
        <dbReference type="ARBA" id="ARBA00006174"/>
    </source>
</evidence>
<dbReference type="Gene3D" id="1.10.4100.10">
    <property type="entry name" value="2-methylcitrate dehydratase PrpD"/>
    <property type="match status" value="1"/>
</dbReference>
<dbReference type="InterPro" id="IPR005656">
    <property type="entry name" value="MmgE_PrpD"/>
</dbReference>
<evidence type="ECO:0000259" key="2">
    <source>
        <dbReference type="Pfam" id="PF03972"/>
    </source>
</evidence>
<evidence type="ECO:0000259" key="3">
    <source>
        <dbReference type="Pfam" id="PF19305"/>
    </source>
</evidence>
<dbReference type="InterPro" id="IPR042183">
    <property type="entry name" value="MmgE/PrpD_sf_1"/>
</dbReference>
<comment type="caution">
    <text evidence="4">The sequence shown here is derived from an EMBL/GenBank/DDBJ whole genome shotgun (WGS) entry which is preliminary data.</text>
</comment>
<accession>A0A166AFP6</accession>
<proteinExistence type="inferred from homology"/>
<dbReference type="GO" id="GO:0016829">
    <property type="term" value="F:lyase activity"/>
    <property type="evidence" value="ECO:0007669"/>
    <property type="project" value="InterPro"/>
</dbReference>
<dbReference type="Proteomes" id="UP000077245">
    <property type="component" value="Unassembled WGS sequence"/>
</dbReference>
<dbReference type="Pfam" id="PF03972">
    <property type="entry name" value="MmgE_PrpD_N"/>
    <property type="match status" value="1"/>
</dbReference>
<organism evidence="4 5">
    <name type="scientific">Methanobrevibacter curvatus</name>
    <dbReference type="NCBI Taxonomy" id="49547"/>
    <lineage>
        <taxon>Archaea</taxon>
        <taxon>Methanobacteriati</taxon>
        <taxon>Methanobacteriota</taxon>
        <taxon>Methanomada group</taxon>
        <taxon>Methanobacteria</taxon>
        <taxon>Methanobacteriales</taxon>
        <taxon>Methanobacteriaceae</taxon>
        <taxon>Methanobrevibacter</taxon>
    </lineage>
</organism>
<dbReference type="AlphaFoldDB" id="A0A166AFP6"/>
<dbReference type="STRING" id="49547.MBCUR_12370"/>
<name>A0A166AFP6_9EURY</name>
<keyword evidence="5" id="KW-1185">Reference proteome</keyword>
<dbReference type="PATRIC" id="fig|49547.3.peg.1329"/>
<comment type="similarity">
    <text evidence="1">Belongs to the PrpD family.</text>
</comment>
<dbReference type="InterPro" id="IPR045337">
    <property type="entry name" value="MmgE_PrpD_C"/>
</dbReference>
<dbReference type="SUPFAM" id="SSF103378">
    <property type="entry name" value="2-methylcitrate dehydratase PrpD"/>
    <property type="match status" value="1"/>
</dbReference>
<protein>
    <submittedName>
        <fullName evidence="4">2-methylcitrate dehydratase</fullName>
    </submittedName>
</protein>
<evidence type="ECO:0000313" key="4">
    <source>
        <dbReference type="EMBL" id="KZX11972.1"/>
    </source>
</evidence>